<reference evidence="1" key="1">
    <citation type="submission" date="2020-05" db="EMBL/GenBank/DDBJ databases">
        <authorList>
            <person name="Chiriac C."/>
            <person name="Salcher M."/>
            <person name="Ghai R."/>
            <person name="Kavagutti S V."/>
        </authorList>
    </citation>
    <scope>NUCLEOTIDE SEQUENCE</scope>
</reference>
<organism evidence="1">
    <name type="scientific">freshwater metagenome</name>
    <dbReference type="NCBI Taxonomy" id="449393"/>
    <lineage>
        <taxon>unclassified sequences</taxon>
        <taxon>metagenomes</taxon>
        <taxon>ecological metagenomes</taxon>
    </lineage>
</organism>
<protein>
    <submittedName>
        <fullName evidence="1">Unannotated protein</fullName>
    </submittedName>
</protein>
<evidence type="ECO:0000313" key="1">
    <source>
        <dbReference type="EMBL" id="CAB4858963.1"/>
    </source>
</evidence>
<proteinExistence type="predicted"/>
<gene>
    <name evidence="1" type="ORF">UFOPK3423_00122</name>
</gene>
<sequence length="167" mass="17183">MTPADPDPAELVSSVGALDQAVVALREYLHRSGALRAVGVIERDGTHPAVVDCSRLAAIEVDLGDRVVQLAHGVSLDVPVPPLPDVRMLPAFEVDAVSGEITGAIGGLHRLIDGVRVLAEALGGSNVALAVFETTNDEVPLAVTVRAGSTDPAVISIGDEQFELPGA</sequence>
<name>A0A6J7CV92_9ZZZZ</name>
<dbReference type="EMBL" id="CAFBLQ010000007">
    <property type="protein sequence ID" value="CAB4858963.1"/>
    <property type="molecule type" value="Genomic_DNA"/>
</dbReference>
<accession>A0A6J7CV92</accession>
<dbReference type="AlphaFoldDB" id="A0A6J7CV92"/>